<protein>
    <submittedName>
        <fullName evidence="1">Uncharacterized protein</fullName>
    </submittedName>
</protein>
<accession>A0AAD4CHG7</accession>
<reference evidence="1" key="1">
    <citation type="journal article" date="2019" name="Beilstein J. Org. Chem.">
        <title>Nanangenines: drimane sesquiterpenoids as the dominant metabolite cohort of a novel Australian fungus, Aspergillus nanangensis.</title>
        <authorList>
            <person name="Lacey H.J."/>
            <person name="Gilchrist C.L.M."/>
            <person name="Crombie A."/>
            <person name="Kalaitzis J.A."/>
            <person name="Vuong D."/>
            <person name="Rutledge P.J."/>
            <person name="Turner P."/>
            <person name="Pitt J.I."/>
            <person name="Lacey E."/>
            <person name="Chooi Y.H."/>
            <person name="Piggott A.M."/>
        </authorList>
    </citation>
    <scope>NUCLEOTIDE SEQUENCE</scope>
    <source>
        <strain evidence="1">MST-FP2251</strain>
    </source>
</reference>
<dbReference type="AlphaFoldDB" id="A0AAD4CHG7"/>
<proteinExistence type="predicted"/>
<evidence type="ECO:0000313" key="1">
    <source>
        <dbReference type="EMBL" id="KAF9886565.1"/>
    </source>
</evidence>
<keyword evidence="2" id="KW-1185">Reference proteome</keyword>
<sequence>MPNSHEDILGAKMLNIPDDLRAIFPPSAFPAFEICRGRFIRANRLLETLTHFKHYRWTYLCPRGSPRYRDHEDAVFRLRSWRPYYFRVDPTLAPTPKLPALSLKFCIKEEVYNDYLARYDLHRDRFFAETQDQWLAAKKEVGRELDAAELGDEERHLLNEFWQGFVRNMEKWHAVILDYELPSWEEVVDDLCTVIRQRVEDGDACVNNIVVS</sequence>
<organism evidence="1 2">
    <name type="scientific">Aspergillus nanangensis</name>
    <dbReference type="NCBI Taxonomy" id="2582783"/>
    <lineage>
        <taxon>Eukaryota</taxon>
        <taxon>Fungi</taxon>
        <taxon>Dikarya</taxon>
        <taxon>Ascomycota</taxon>
        <taxon>Pezizomycotina</taxon>
        <taxon>Eurotiomycetes</taxon>
        <taxon>Eurotiomycetidae</taxon>
        <taxon>Eurotiales</taxon>
        <taxon>Aspergillaceae</taxon>
        <taxon>Aspergillus</taxon>
        <taxon>Aspergillus subgen. Circumdati</taxon>
    </lineage>
</organism>
<dbReference type="EMBL" id="VCAU01000075">
    <property type="protein sequence ID" value="KAF9886565.1"/>
    <property type="molecule type" value="Genomic_DNA"/>
</dbReference>
<name>A0AAD4CHG7_ASPNN</name>
<dbReference type="Proteomes" id="UP001194746">
    <property type="component" value="Unassembled WGS sequence"/>
</dbReference>
<gene>
    <name evidence="1" type="ORF">FE257_011337</name>
</gene>
<reference evidence="1" key="2">
    <citation type="submission" date="2020-02" db="EMBL/GenBank/DDBJ databases">
        <authorList>
            <person name="Gilchrist C.L.M."/>
            <person name="Chooi Y.-H."/>
        </authorList>
    </citation>
    <scope>NUCLEOTIDE SEQUENCE</scope>
    <source>
        <strain evidence="1">MST-FP2251</strain>
    </source>
</reference>
<evidence type="ECO:0000313" key="2">
    <source>
        <dbReference type="Proteomes" id="UP001194746"/>
    </source>
</evidence>
<comment type="caution">
    <text evidence="1">The sequence shown here is derived from an EMBL/GenBank/DDBJ whole genome shotgun (WGS) entry which is preliminary data.</text>
</comment>